<name>A0A7T2S7G2_DELAC</name>
<dbReference type="Proteomes" id="UP000594778">
    <property type="component" value="Chromosome"/>
</dbReference>
<accession>A0A7T2S7G2</accession>
<protein>
    <submittedName>
        <fullName evidence="2">Phage virion morphogenesis protein</fullName>
    </submittedName>
</protein>
<sequence length="156" mass="17516">MAQELKALEDWAGAFLEKLSPPERKRLAAQVARSLRTTNTRRMTQQQAPDGSRWEARKPPPPAKGRSKPRFAVKTGPMMAKLKRAKALKAKGQTDGAVVEFLGRAQRVARVHHFGETDNVNPGHGPRYDYPARELLGYGDEDLDKLRTLVLQHLKL</sequence>
<feature type="compositionally biased region" description="Low complexity" evidence="1">
    <location>
        <begin position="36"/>
        <end position="47"/>
    </location>
</feature>
<reference evidence="2 3" key="1">
    <citation type="submission" date="2020-12" db="EMBL/GenBank/DDBJ databases">
        <title>FDA dAtabase for Regulatory Grade micrObial Sequences (FDA-ARGOS): Supporting development and validation of Infectious Disease Dx tests.</title>
        <authorList>
            <person name="Sproer C."/>
            <person name="Gronow S."/>
            <person name="Severitt S."/>
            <person name="Schroder I."/>
            <person name="Tallon L."/>
            <person name="Sadzewicz L."/>
            <person name="Zhao X."/>
            <person name="Boylan J."/>
            <person name="Ott S."/>
            <person name="Bowen H."/>
            <person name="Vavikolanu K."/>
            <person name="Mehta A."/>
            <person name="Aluvathingal J."/>
            <person name="Nadendla S."/>
            <person name="Lowell S."/>
            <person name="Myers T."/>
            <person name="Yan Y."/>
            <person name="Sichtig H."/>
        </authorList>
    </citation>
    <scope>NUCLEOTIDE SEQUENCE [LARGE SCALE GENOMIC DNA]</scope>
    <source>
        <strain evidence="2 3">FDAARGOS_909</strain>
    </source>
</reference>
<evidence type="ECO:0000313" key="3">
    <source>
        <dbReference type="Proteomes" id="UP000594778"/>
    </source>
</evidence>
<evidence type="ECO:0000256" key="1">
    <source>
        <dbReference type="SAM" id="MobiDB-lite"/>
    </source>
</evidence>
<gene>
    <name evidence="2" type="ORF">I6G66_09930</name>
</gene>
<dbReference type="AlphaFoldDB" id="A0A7T2S7G2"/>
<dbReference type="NCBIfam" id="TIGR01635">
    <property type="entry name" value="tail_comp_S"/>
    <property type="match status" value="1"/>
</dbReference>
<organism evidence="2 3">
    <name type="scientific">Delftia acidovorans</name>
    <name type="common">Pseudomonas acidovorans</name>
    <name type="synonym">Comamonas acidovorans</name>
    <dbReference type="NCBI Taxonomy" id="80866"/>
    <lineage>
        <taxon>Bacteria</taxon>
        <taxon>Pseudomonadati</taxon>
        <taxon>Pseudomonadota</taxon>
        <taxon>Betaproteobacteria</taxon>
        <taxon>Burkholderiales</taxon>
        <taxon>Comamonadaceae</taxon>
        <taxon>Delftia</taxon>
    </lineage>
</organism>
<dbReference type="EMBL" id="CP065668">
    <property type="protein sequence ID" value="QPS10284.1"/>
    <property type="molecule type" value="Genomic_DNA"/>
</dbReference>
<evidence type="ECO:0000313" key="2">
    <source>
        <dbReference type="EMBL" id="QPS10284.1"/>
    </source>
</evidence>
<feature type="region of interest" description="Disordered" evidence="1">
    <location>
        <begin position="34"/>
        <end position="71"/>
    </location>
</feature>
<dbReference type="Pfam" id="PF05069">
    <property type="entry name" value="Phage_tail_S"/>
    <property type="match status" value="1"/>
</dbReference>
<dbReference type="InterPro" id="IPR006522">
    <property type="entry name" value="Phage_virion_morphogenesis"/>
</dbReference>
<dbReference type="RefSeq" id="WP_197956838.1">
    <property type="nucleotide sequence ID" value="NZ_CP065668.1"/>
</dbReference>
<proteinExistence type="predicted"/>